<dbReference type="InterPro" id="IPR051470">
    <property type="entry name" value="Thiol:disulfide_interchange"/>
</dbReference>
<dbReference type="Gene3D" id="3.40.30.10">
    <property type="entry name" value="Glutaredoxin"/>
    <property type="match status" value="1"/>
</dbReference>
<dbReference type="SUPFAM" id="SSF54423">
    <property type="entry name" value="DsbC/DsbG N-terminal domain-like"/>
    <property type="match status" value="1"/>
</dbReference>
<dbReference type="PANTHER" id="PTHR35272:SF3">
    <property type="entry name" value="THIOL:DISULFIDE INTERCHANGE PROTEIN DSBC"/>
    <property type="match status" value="1"/>
</dbReference>
<name>A0A520XGB6_9DELT</name>
<dbReference type="InterPro" id="IPR018950">
    <property type="entry name" value="DiS-bond_isomerase_DsbC/G_N"/>
</dbReference>
<reference evidence="2 3" key="1">
    <citation type="submission" date="2019-01" db="EMBL/GenBank/DDBJ databases">
        <title>Insights into ecological role of a new deltaproteobacterial order Candidatus Sinidesulfobacterales (Sva0485) by metagenomics and metatranscriptomics.</title>
        <authorList>
            <person name="Tan S."/>
            <person name="Liu J."/>
            <person name="Fang Y."/>
            <person name="Hedlund B."/>
            <person name="Lian Z.-H."/>
            <person name="Huang L.-Y."/>
            <person name="Li J.-T."/>
            <person name="Huang L.-N."/>
            <person name="Li W.-J."/>
            <person name="Jiang H.-C."/>
            <person name="Dong H.-L."/>
            <person name="Shu W.-S."/>
        </authorList>
    </citation>
    <scope>NUCLEOTIDE SEQUENCE [LARGE SCALE GENOMIC DNA]</scope>
    <source>
        <strain evidence="2">AP4</strain>
    </source>
</reference>
<dbReference type="SUPFAM" id="SSF52833">
    <property type="entry name" value="Thioredoxin-like"/>
    <property type="match status" value="1"/>
</dbReference>
<evidence type="ECO:0000259" key="1">
    <source>
        <dbReference type="Pfam" id="PF10411"/>
    </source>
</evidence>
<feature type="domain" description="Disulphide bond isomerase DsbC/G N-terminal" evidence="1">
    <location>
        <begin position="25"/>
        <end position="82"/>
    </location>
</feature>
<dbReference type="AlphaFoldDB" id="A0A520XGB6"/>
<dbReference type="InterPro" id="IPR009094">
    <property type="entry name" value="DiS-bond_isomerase_DsbC/G_N_sf"/>
</dbReference>
<sequence length="268" mass="30475">MKKLFILTLMAVFSLTVNVYAISLNTIQAILPHTKISKVLTTPIQGLYGALMPNGQIVYVYPSKKLLVFGQIWTNTGKNLTNESMAGIQASKAEKIAKYVDLAKAIKIGHGPVKVIEFANIDCPYCRAFERLTTESKRLRNKMTRYLFLIPQPSIHPHSTEMELYYFTKMQHLNNKQRVALLNKIMVKQVYLTKSGNIPPKFKQSTYAMKRLEYDTALAQKFSIFGVPYFIIKNQAVLGLNIGKIYSLLGIKTVNVKKIQSNIFKNFK</sequence>
<evidence type="ECO:0000313" key="3">
    <source>
        <dbReference type="Proteomes" id="UP000322454"/>
    </source>
</evidence>
<protein>
    <recommendedName>
        <fullName evidence="1">Disulphide bond isomerase DsbC/G N-terminal domain-containing protein</fullName>
    </recommendedName>
</protein>
<dbReference type="GO" id="GO:0042597">
    <property type="term" value="C:periplasmic space"/>
    <property type="evidence" value="ECO:0007669"/>
    <property type="project" value="InterPro"/>
</dbReference>
<dbReference type="EMBL" id="SHMQ01000002">
    <property type="protein sequence ID" value="RZV40156.1"/>
    <property type="molecule type" value="Genomic_DNA"/>
</dbReference>
<organism evidence="2 3">
    <name type="scientific">Candidatus Acidulodesulfobacterium acidiphilum</name>
    <dbReference type="NCBI Taxonomy" id="2597224"/>
    <lineage>
        <taxon>Bacteria</taxon>
        <taxon>Deltaproteobacteria</taxon>
        <taxon>Candidatus Acidulodesulfobacterales</taxon>
        <taxon>Candidatus Acidulodesulfobacterium</taxon>
    </lineage>
</organism>
<gene>
    <name evidence="2" type="ORF">EVJ48_01315</name>
</gene>
<dbReference type="Proteomes" id="UP000322454">
    <property type="component" value="Unassembled WGS sequence"/>
</dbReference>
<proteinExistence type="predicted"/>
<accession>A0A520XGB6</accession>
<dbReference type="PANTHER" id="PTHR35272">
    <property type="entry name" value="THIOL:DISULFIDE INTERCHANGE PROTEIN DSBC-RELATED"/>
    <property type="match status" value="1"/>
</dbReference>
<dbReference type="InterPro" id="IPR036249">
    <property type="entry name" value="Thioredoxin-like_sf"/>
</dbReference>
<dbReference type="Pfam" id="PF10411">
    <property type="entry name" value="DsbC_N"/>
    <property type="match status" value="1"/>
</dbReference>
<comment type="caution">
    <text evidence="2">The sequence shown here is derived from an EMBL/GenBank/DDBJ whole genome shotgun (WGS) entry which is preliminary data.</text>
</comment>
<evidence type="ECO:0000313" key="2">
    <source>
        <dbReference type="EMBL" id="RZV40156.1"/>
    </source>
</evidence>